<name>A0ABW2RQZ3_9BACL</name>
<comment type="caution">
    <text evidence="1">The sequence shown here is derived from an EMBL/GenBank/DDBJ whole genome shotgun (WGS) entry which is preliminary data.</text>
</comment>
<evidence type="ECO:0000313" key="1">
    <source>
        <dbReference type="EMBL" id="MFC7443452.1"/>
    </source>
</evidence>
<protein>
    <submittedName>
        <fullName evidence="1">Uncharacterized protein</fullName>
    </submittedName>
</protein>
<gene>
    <name evidence="1" type="ORF">ACFQNG_20550</name>
</gene>
<accession>A0ABW2RQZ3</accession>
<organism evidence="1 2">
    <name type="scientific">Laceyella putida</name>
    <dbReference type="NCBI Taxonomy" id="110101"/>
    <lineage>
        <taxon>Bacteria</taxon>
        <taxon>Bacillati</taxon>
        <taxon>Bacillota</taxon>
        <taxon>Bacilli</taxon>
        <taxon>Bacillales</taxon>
        <taxon>Thermoactinomycetaceae</taxon>
        <taxon>Laceyella</taxon>
    </lineage>
</organism>
<sequence length="55" mass="6411">MSKVEIDRMDANESVYGTSTCWVVWIVGKESTLKSFSADQRREAEAYAKYLKRFE</sequence>
<dbReference type="Proteomes" id="UP001596500">
    <property type="component" value="Unassembled WGS sequence"/>
</dbReference>
<dbReference type="EMBL" id="JBHTBW010000087">
    <property type="protein sequence ID" value="MFC7443452.1"/>
    <property type="molecule type" value="Genomic_DNA"/>
</dbReference>
<keyword evidence="2" id="KW-1185">Reference proteome</keyword>
<dbReference type="RefSeq" id="WP_379867784.1">
    <property type="nucleotide sequence ID" value="NZ_JBHTBW010000087.1"/>
</dbReference>
<evidence type="ECO:0000313" key="2">
    <source>
        <dbReference type="Proteomes" id="UP001596500"/>
    </source>
</evidence>
<proteinExistence type="predicted"/>
<reference evidence="2" key="1">
    <citation type="journal article" date="2019" name="Int. J. Syst. Evol. Microbiol.">
        <title>The Global Catalogue of Microorganisms (GCM) 10K type strain sequencing project: providing services to taxonomists for standard genome sequencing and annotation.</title>
        <authorList>
            <consortium name="The Broad Institute Genomics Platform"/>
            <consortium name="The Broad Institute Genome Sequencing Center for Infectious Disease"/>
            <person name="Wu L."/>
            <person name="Ma J."/>
        </authorList>
    </citation>
    <scope>NUCLEOTIDE SEQUENCE [LARGE SCALE GENOMIC DNA]</scope>
    <source>
        <strain evidence="2">CGMCC 1.12942</strain>
    </source>
</reference>